<organism evidence="2 3">
    <name type="scientific">Hymenobacter lapidarius</name>
    <dbReference type="NCBI Taxonomy" id="1908237"/>
    <lineage>
        <taxon>Bacteria</taxon>
        <taxon>Pseudomonadati</taxon>
        <taxon>Bacteroidota</taxon>
        <taxon>Cytophagia</taxon>
        <taxon>Cytophagales</taxon>
        <taxon>Hymenobacteraceae</taxon>
        <taxon>Hymenobacter</taxon>
    </lineage>
</organism>
<dbReference type="EMBL" id="MDZB01000044">
    <property type="protein sequence ID" value="OGX89104.1"/>
    <property type="molecule type" value="Genomic_DNA"/>
</dbReference>
<dbReference type="AlphaFoldDB" id="A0A1G1TE02"/>
<comment type="caution">
    <text evidence="2">The sequence shown here is derived from an EMBL/GenBank/DDBJ whole genome shotgun (WGS) entry which is preliminary data.</text>
</comment>
<evidence type="ECO:0000313" key="3">
    <source>
        <dbReference type="Proteomes" id="UP000176294"/>
    </source>
</evidence>
<evidence type="ECO:0000313" key="2">
    <source>
        <dbReference type="EMBL" id="OGX89104.1"/>
    </source>
</evidence>
<keyword evidence="3" id="KW-1185">Reference proteome</keyword>
<accession>A0A1G1TE02</accession>
<dbReference type="Proteomes" id="UP000176294">
    <property type="component" value="Unassembled WGS sequence"/>
</dbReference>
<protein>
    <submittedName>
        <fullName evidence="2">Uncharacterized protein</fullName>
    </submittedName>
</protein>
<dbReference type="RefSeq" id="WP_070724564.1">
    <property type="nucleotide sequence ID" value="NZ_MDZB01000044.1"/>
</dbReference>
<proteinExistence type="predicted"/>
<feature type="compositionally biased region" description="Basic and acidic residues" evidence="1">
    <location>
        <begin position="66"/>
        <end position="77"/>
    </location>
</feature>
<feature type="region of interest" description="Disordered" evidence="1">
    <location>
        <begin position="57"/>
        <end position="77"/>
    </location>
</feature>
<gene>
    <name evidence="2" type="ORF">BEN47_08245</name>
</gene>
<name>A0A1G1TE02_9BACT</name>
<sequence length="77" mass="8408">MESNMLSILLLFFGTVLTRYFSYRKDVDVARINCRKDVAVALINAGAVPEAKSKRRIGARGSASKGFERGLEGGKSL</sequence>
<evidence type="ECO:0000256" key="1">
    <source>
        <dbReference type="SAM" id="MobiDB-lite"/>
    </source>
</evidence>
<reference evidence="2 3" key="1">
    <citation type="submission" date="2016-08" db="EMBL/GenBank/DDBJ databases">
        <title>Hymenobacter coccineus sp. nov., Hymenobacter lapidarius sp. nov. and Hymenobacter glacialis sp. nov., isolated from Antarctic soil.</title>
        <authorList>
            <person name="Sedlacek I."/>
            <person name="Kralova S."/>
            <person name="Kyrova K."/>
            <person name="Maslanova I."/>
            <person name="Stankova E."/>
            <person name="Vrbovska V."/>
            <person name="Nemec M."/>
            <person name="Bartak M."/>
            <person name="Svec P."/>
            <person name="Busse H.-J."/>
            <person name="Pantucek R."/>
        </authorList>
    </citation>
    <scope>NUCLEOTIDE SEQUENCE [LARGE SCALE GENOMIC DNA]</scope>
    <source>
        <strain evidence="2 3">CCM 8643</strain>
    </source>
</reference>